<evidence type="ECO:0000256" key="1">
    <source>
        <dbReference type="SAM" id="Phobius"/>
    </source>
</evidence>
<keyword evidence="1" id="KW-0472">Membrane</keyword>
<keyword evidence="1" id="KW-0812">Transmembrane</keyword>
<dbReference type="Proteomes" id="UP000198968">
    <property type="component" value="Unassembled WGS sequence"/>
</dbReference>
<protein>
    <submittedName>
        <fullName evidence="2">Uncharacterized protein</fullName>
    </submittedName>
</protein>
<reference evidence="3" key="1">
    <citation type="submission" date="2016-10" db="EMBL/GenBank/DDBJ databases">
        <authorList>
            <person name="Varghese N."/>
            <person name="Submissions S."/>
        </authorList>
    </citation>
    <scope>NUCLEOTIDE SEQUENCE [LARGE SCALE GENOMIC DNA]</scope>
    <source>
        <strain evidence="3">OV426</strain>
    </source>
</reference>
<keyword evidence="1" id="KW-1133">Transmembrane helix</keyword>
<sequence length="58" mass="6869">MNLPLTSMRHPDKNHKIKKYGIRFIMTLLLFLLCYVAVMYCGVLLLVNRHGLLHFLMH</sequence>
<feature type="transmembrane region" description="Helical" evidence="1">
    <location>
        <begin position="21"/>
        <end position="47"/>
    </location>
</feature>
<evidence type="ECO:0000313" key="2">
    <source>
        <dbReference type="EMBL" id="SFN31382.1"/>
    </source>
</evidence>
<evidence type="ECO:0000313" key="3">
    <source>
        <dbReference type="Proteomes" id="UP000198968"/>
    </source>
</evidence>
<keyword evidence="3" id="KW-1185">Reference proteome</keyword>
<gene>
    <name evidence="2" type="ORF">SAMN05428971_0977</name>
</gene>
<name>A0A1I4XZZ5_9GAMM</name>
<organism evidence="2 3">
    <name type="scientific">Candidatus Pantoea varia</name>
    <dbReference type="NCBI Taxonomy" id="1881036"/>
    <lineage>
        <taxon>Bacteria</taxon>
        <taxon>Pseudomonadati</taxon>
        <taxon>Pseudomonadota</taxon>
        <taxon>Gammaproteobacteria</taxon>
        <taxon>Enterobacterales</taxon>
        <taxon>Erwiniaceae</taxon>
        <taxon>Pantoea</taxon>
    </lineage>
</organism>
<proteinExistence type="predicted"/>
<accession>A0A1I4XZZ5</accession>
<dbReference type="EMBL" id="FOVG01000001">
    <property type="protein sequence ID" value="SFN31382.1"/>
    <property type="molecule type" value="Genomic_DNA"/>
</dbReference>
<dbReference type="AlphaFoldDB" id="A0A1I4XZZ5"/>